<feature type="site" description="Important for beta-aspartyl-AMP intermediate formation" evidence="10">
    <location>
        <position position="382"/>
    </location>
</feature>
<sequence length="611" mass="68743">MCGITGWVDFSRDLEQHAPLLAAMTATLALRGPDASGSWRHRHALLGHRRLAIIDLAGGVQPMIYRFGNGQQVALVYTGEVYNHNELRERLRLAGHQFQTRSDTEVVLHAYLEWGEHCSEQLSGMFAFAVFDERDGHFLLVRDRLGVKPLYYAEHGQGLLFGSEIKAILAHPDFSKQLDVVGLVDALSLSRGSSRTALRGIRELPPGHRLSWRPNGQVKLKRYWQLQRREHQDDLQSTIERTRELLGKALGEQLYADVPVCSLLSGGLDSTILTAMAQRKLQAEQGGTVNSFSVDFVGQAEQFQADAFRPERDEPYALAAAAHIGSQHQTILIDNRELVADQARQAVYLANDSAATFGDVDTSLYLLFKAIRGHSTVAISGEAADEVFGGYAWCRDPQAIAAARMPWLSRMQLLQAELINPDFNRHCDFAGYQDSAYHQALDQVQHLPGDDAVERRMREISHLHLHHWLPILLDRKDRLSMAASLEVRVPYTDHELVEYVHNVPWSIKGRGGEEKWLLKQATADLLPPAVLARKKSPYPTSANLAYERFLRERTRQLLATADSPAFAVIDRAQLNTQLDHAEGYFNSQLRRNNLETALALDTWLRHNQLSV</sequence>
<dbReference type="RefSeq" id="WP_103437337.1">
    <property type="nucleotide sequence ID" value="NZ_MIND01000018.1"/>
</dbReference>
<dbReference type="Proteomes" id="UP000237194">
    <property type="component" value="Unassembled WGS sequence"/>
</dbReference>
<comment type="similarity">
    <text evidence="2">Belongs to the asparagine synthetase family.</text>
</comment>
<feature type="active site" description="For GATase activity" evidence="8">
    <location>
        <position position="2"/>
    </location>
</feature>
<evidence type="ECO:0000259" key="11">
    <source>
        <dbReference type="PROSITE" id="PS51278"/>
    </source>
</evidence>
<dbReference type="InterPro" id="IPR001962">
    <property type="entry name" value="Asn_synthase"/>
</dbReference>
<protein>
    <recommendedName>
        <fullName evidence="3">asparagine synthase (glutamine-hydrolyzing)</fullName>
        <ecNumber evidence="3">6.3.5.4</ecNumber>
    </recommendedName>
</protein>
<evidence type="ECO:0000313" key="12">
    <source>
        <dbReference type="EMBL" id="POF89271.1"/>
    </source>
</evidence>
<comment type="catalytic activity">
    <reaction evidence="7">
        <text>L-aspartate + L-glutamine + ATP + H2O = L-asparagine + L-glutamate + AMP + diphosphate + H(+)</text>
        <dbReference type="Rhea" id="RHEA:12228"/>
        <dbReference type="ChEBI" id="CHEBI:15377"/>
        <dbReference type="ChEBI" id="CHEBI:15378"/>
        <dbReference type="ChEBI" id="CHEBI:29985"/>
        <dbReference type="ChEBI" id="CHEBI:29991"/>
        <dbReference type="ChEBI" id="CHEBI:30616"/>
        <dbReference type="ChEBI" id="CHEBI:33019"/>
        <dbReference type="ChEBI" id="CHEBI:58048"/>
        <dbReference type="ChEBI" id="CHEBI:58359"/>
        <dbReference type="ChEBI" id="CHEBI:456215"/>
        <dbReference type="EC" id="6.3.5.4"/>
    </reaction>
</comment>
<dbReference type="CDD" id="cd00712">
    <property type="entry name" value="AsnB"/>
    <property type="match status" value="1"/>
</dbReference>
<dbReference type="SUPFAM" id="SSF56235">
    <property type="entry name" value="N-terminal nucleophile aminohydrolases (Ntn hydrolases)"/>
    <property type="match status" value="1"/>
</dbReference>
<organism evidence="12 13">
    <name type="scientific">Pseudomonas putida</name>
    <name type="common">Arthrobacter siderocapsulatus</name>
    <dbReference type="NCBI Taxonomy" id="303"/>
    <lineage>
        <taxon>Bacteria</taxon>
        <taxon>Pseudomonadati</taxon>
        <taxon>Pseudomonadota</taxon>
        <taxon>Gammaproteobacteria</taxon>
        <taxon>Pseudomonadales</taxon>
        <taxon>Pseudomonadaceae</taxon>
        <taxon>Pseudomonas</taxon>
    </lineage>
</organism>
<gene>
    <name evidence="12" type="ORF">BGP80_15395</name>
</gene>
<evidence type="ECO:0000256" key="5">
    <source>
        <dbReference type="ARBA" id="ARBA00022840"/>
    </source>
</evidence>
<dbReference type="CDD" id="cd01991">
    <property type="entry name" value="Asn_synthase_B_C"/>
    <property type="match status" value="1"/>
</dbReference>
<dbReference type="EC" id="6.3.5.4" evidence="3"/>
<dbReference type="PROSITE" id="PS51278">
    <property type="entry name" value="GATASE_TYPE_2"/>
    <property type="match status" value="1"/>
</dbReference>
<evidence type="ECO:0000256" key="10">
    <source>
        <dbReference type="PIRSR" id="PIRSR001589-3"/>
    </source>
</evidence>
<dbReference type="EMBL" id="MIND01000018">
    <property type="protein sequence ID" value="POF89271.1"/>
    <property type="molecule type" value="Genomic_DNA"/>
</dbReference>
<evidence type="ECO:0000256" key="7">
    <source>
        <dbReference type="ARBA" id="ARBA00048741"/>
    </source>
</evidence>
<dbReference type="PANTHER" id="PTHR43284:SF1">
    <property type="entry name" value="ASPARAGINE SYNTHETASE"/>
    <property type="match status" value="1"/>
</dbReference>
<keyword evidence="5 9" id="KW-0067">ATP-binding</keyword>
<keyword evidence="6 8" id="KW-0315">Glutamine amidotransferase</keyword>
<evidence type="ECO:0000256" key="8">
    <source>
        <dbReference type="PIRSR" id="PIRSR001589-1"/>
    </source>
</evidence>
<dbReference type="Pfam" id="PF00733">
    <property type="entry name" value="Asn_synthase"/>
    <property type="match status" value="1"/>
</dbReference>
<dbReference type="InterPro" id="IPR014729">
    <property type="entry name" value="Rossmann-like_a/b/a_fold"/>
</dbReference>
<dbReference type="GO" id="GO:0006529">
    <property type="term" value="P:asparagine biosynthetic process"/>
    <property type="evidence" value="ECO:0007669"/>
    <property type="project" value="UniProtKB-KW"/>
</dbReference>
<feature type="binding site" evidence="9">
    <location>
        <position position="263"/>
    </location>
    <ligand>
        <name>ATP</name>
        <dbReference type="ChEBI" id="CHEBI:30616"/>
    </ligand>
</feature>
<dbReference type="SUPFAM" id="SSF52402">
    <property type="entry name" value="Adenine nucleotide alpha hydrolases-like"/>
    <property type="match status" value="1"/>
</dbReference>
<dbReference type="Pfam" id="PF13537">
    <property type="entry name" value="GATase_7"/>
    <property type="match status" value="1"/>
</dbReference>
<proteinExistence type="inferred from homology"/>
<dbReference type="GO" id="GO:0005829">
    <property type="term" value="C:cytosol"/>
    <property type="evidence" value="ECO:0007669"/>
    <property type="project" value="TreeGrafter"/>
</dbReference>
<accession>A0A2S3WEF2</accession>
<feature type="domain" description="Glutamine amidotransferase type-2" evidence="11">
    <location>
        <begin position="2"/>
        <end position="215"/>
    </location>
</feature>
<dbReference type="InterPro" id="IPR017932">
    <property type="entry name" value="GATase_2_dom"/>
</dbReference>
<dbReference type="InterPro" id="IPR051786">
    <property type="entry name" value="ASN_synthetase/amidase"/>
</dbReference>
<dbReference type="Gene3D" id="3.40.50.620">
    <property type="entry name" value="HUPs"/>
    <property type="match status" value="1"/>
</dbReference>
<evidence type="ECO:0000256" key="9">
    <source>
        <dbReference type="PIRSR" id="PIRSR001589-2"/>
    </source>
</evidence>
<reference evidence="12 13" key="1">
    <citation type="submission" date="2016-08" db="EMBL/GenBank/DDBJ databases">
        <authorList>
            <person name="Seilhamer J.J."/>
        </authorList>
    </citation>
    <scope>NUCLEOTIDE SEQUENCE [LARGE SCALE GENOMIC DNA]</scope>
    <source>
        <strain evidence="12 13">KT-27</strain>
    </source>
</reference>
<dbReference type="AlphaFoldDB" id="A0A2S3WEF2"/>
<evidence type="ECO:0000256" key="6">
    <source>
        <dbReference type="ARBA" id="ARBA00022962"/>
    </source>
</evidence>
<dbReference type="PANTHER" id="PTHR43284">
    <property type="entry name" value="ASPARAGINE SYNTHETASE (GLUTAMINE-HYDROLYZING)"/>
    <property type="match status" value="1"/>
</dbReference>
<dbReference type="Gene3D" id="3.60.20.10">
    <property type="entry name" value="Glutamine Phosphoribosylpyrophosphate, subunit 1, domain 1"/>
    <property type="match status" value="1"/>
</dbReference>
<feature type="binding site" evidence="9">
    <location>
        <position position="103"/>
    </location>
    <ligand>
        <name>L-glutamine</name>
        <dbReference type="ChEBI" id="CHEBI:58359"/>
    </ligand>
</feature>
<dbReference type="GO" id="GO:0005524">
    <property type="term" value="F:ATP binding"/>
    <property type="evidence" value="ECO:0007669"/>
    <property type="project" value="UniProtKB-KW"/>
</dbReference>
<evidence type="ECO:0000313" key="13">
    <source>
        <dbReference type="Proteomes" id="UP000237194"/>
    </source>
</evidence>
<dbReference type="InterPro" id="IPR029055">
    <property type="entry name" value="Ntn_hydrolases_N"/>
</dbReference>
<evidence type="ECO:0000256" key="2">
    <source>
        <dbReference type="ARBA" id="ARBA00005752"/>
    </source>
</evidence>
<keyword evidence="8" id="KW-0028">Amino-acid biosynthesis</keyword>
<keyword evidence="8" id="KW-0061">Asparagine biosynthesis</keyword>
<feature type="binding site" evidence="9">
    <location>
        <begin position="380"/>
        <end position="381"/>
    </location>
    <ligand>
        <name>ATP</name>
        <dbReference type="ChEBI" id="CHEBI:30616"/>
    </ligand>
</feature>
<dbReference type="InterPro" id="IPR033738">
    <property type="entry name" value="AsnB_N"/>
</dbReference>
<dbReference type="NCBIfam" id="TIGR01536">
    <property type="entry name" value="asn_synth_AEB"/>
    <property type="match status" value="1"/>
</dbReference>
<comment type="caution">
    <text evidence="12">The sequence shown here is derived from an EMBL/GenBank/DDBJ whole genome shotgun (WGS) entry which is preliminary data.</text>
</comment>
<dbReference type="PIRSF" id="PIRSF001589">
    <property type="entry name" value="Asn_synthetase_glu-h"/>
    <property type="match status" value="1"/>
</dbReference>
<reference evidence="12 13" key="2">
    <citation type="submission" date="2018-03" db="EMBL/GenBank/DDBJ databases">
        <title>Draft genome of Pseudomonas putida strain KT-27.</title>
        <authorList>
            <person name="Yoshizawa S."/>
            <person name="Khan N.H."/>
            <person name="Nishimura M."/>
            <person name="Chiura H.X."/>
            <person name="Ogura Y."/>
            <person name="Hayashi T."/>
            <person name="Kogure K."/>
        </authorList>
    </citation>
    <scope>NUCLEOTIDE SEQUENCE [LARGE SCALE GENOMIC DNA]</scope>
    <source>
        <strain evidence="12 13">KT-27</strain>
    </source>
</reference>
<evidence type="ECO:0000256" key="4">
    <source>
        <dbReference type="ARBA" id="ARBA00022741"/>
    </source>
</evidence>
<evidence type="ECO:0000256" key="3">
    <source>
        <dbReference type="ARBA" id="ARBA00012737"/>
    </source>
</evidence>
<name>A0A2S3WEF2_PSEPU</name>
<dbReference type="InterPro" id="IPR006426">
    <property type="entry name" value="Asn_synth_AEB"/>
</dbReference>
<keyword evidence="4 9" id="KW-0547">Nucleotide-binding</keyword>
<dbReference type="GO" id="GO:0004066">
    <property type="term" value="F:asparagine synthase (glutamine-hydrolyzing) activity"/>
    <property type="evidence" value="ECO:0007669"/>
    <property type="project" value="UniProtKB-EC"/>
</dbReference>
<comment type="pathway">
    <text evidence="1">Amino-acid biosynthesis; L-asparagine biosynthesis; L-asparagine from L-aspartate (L-Gln route): step 1/1.</text>
</comment>
<feature type="binding site" evidence="9">
    <location>
        <position position="294"/>
    </location>
    <ligand>
        <name>ATP</name>
        <dbReference type="ChEBI" id="CHEBI:30616"/>
    </ligand>
</feature>
<evidence type="ECO:0000256" key="1">
    <source>
        <dbReference type="ARBA" id="ARBA00005187"/>
    </source>
</evidence>